<feature type="active site" description="Charge relay system" evidence="5 6">
    <location>
        <position position="130"/>
    </location>
</feature>
<protein>
    <submittedName>
        <fullName evidence="9">S8 family peptidase</fullName>
    </submittedName>
</protein>
<dbReference type="InterPro" id="IPR022398">
    <property type="entry name" value="Peptidase_S8_His-AS"/>
</dbReference>
<dbReference type="Pfam" id="PF00082">
    <property type="entry name" value="Peptidase_S8"/>
    <property type="match status" value="1"/>
</dbReference>
<dbReference type="Proteomes" id="UP000655830">
    <property type="component" value="Unassembled WGS sequence"/>
</dbReference>
<evidence type="ECO:0000256" key="1">
    <source>
        <dbReference type="ARBA" id="ARBA00011073"/>
    </source>
</evidence>
<evidence type="ECO:0000256" key="4">
    <source>
        <dbReference type="ARBA" id="ARBA00022825"/>
    </source>
</evidence>
<feature type="active site" description="Charge relay system" evidence="5 6">
    <location>
        <position position="520"/>
    </location>
</feature>
<dbReference type="PROSITE" id="PS00137">
    <property type="entry name" value="SUBTILASE_HIS"/>
    <property type="match status" value="1"/>
</dbReference>
<gene>
    <name evidence="9" type="ORF">H8718_01885</name>
</gene>
<comment type="similarity">
    <text evidence="1 6">Belongs to the peptidase S8 family.</text>
</comment>
<dbReference type="InterPro" id="IPR034045">
    <property type="entry name" value="Pep_S8_CspA-like"/>
</dbReference>
<evidence type="ECO:0000256" key="6">
    <source>
        <dbReference type="PROSITE-ProRule" id="PRU01240"/>
    </source>
</evidence>
<dbReference type="PANTHER" id="PTHR43806">
    <property type="entry name" value="PEPTIDASE S8"/>
    <property type="match status" value="1"/>
</dbReference>
<dbReference type="GO" id="GO:0004252">
    <property type="term" value="F:serine-type endopeptidase activity"/>
    <property type="evidence" value="ECO:0007669"/>
    <property type="project" value="UniProtKB-UniRule"/>
</dbReference>
<dbReference type="PROSITE" id="PS00136">
    <property type="entry name" value="SUBTILASE_ASP"/>
    <property type="match status" value="1"/>
</dbReference>
<feature type="domain" description="Csp protease B prodomain" evidence="8">
    <location>
        <begin position="4"/>
        <end position="92"/>
    </location>
</feature>
<dbReference type="Gene3D" id="3.30.70.2980">
    <property type="match status" value="1"/>
</dbReference>
<dbReference type="Gene3D" id="3.40.50.200">
    <property type="entry name" value="Peptidase S8/S53 domain"/>
    <property type="match status" value="1"/>
</dbReference>
<dbReference type="InterPro" id="IPR041365">
    <property type="entry name" value="CspB_prodomain"/>
</dbReference>
<dbReference type="InterPro" id="IPR050131">
    <property type="entry name" value="Peptidase_S8_subtilisin-like"/>
</dbReference>
<evidence type="ECO:0000256" key="2">
    <source>
        <dbReference type="ARBA" id="ARBA00022670"/>
    </source>
</evidence>
<organism evidence="9 10">
    <name type="scientific">Zhenhengia yiwuensis</name>
    <dbReference type="NCBI Taxonomy" id="2763666"/>
    <lineage>
        <taxon>Bacteria</taxon>
        <taxon>Bacillati</taxon>
        <taxon>Bacillota</taxon>
        <taxon>Clostridia</taxon>
        <taxon>Lachnospirales</taxon>
        <taxon>Lachnospiraceae</taxon>
        <taxon>Zhenhengia</taxon>
    </lineage>
</organism>
<dbReference type="PANTHER" id="PTHR43806:SF11">
    <property type="entry name" value="CEREVISIN-RELATED"/>
    <property type="match status" value="1"/>
</dbReference>
<evidence type="ECO:0000256" key="3">
    <source>
        <dbReference type="ARBA" id="ARBA00022801"/>
    </source>
</evidence>
<keyword evidence="3 6" id="KW-0378">Hydrolase</keyword>
<dbReference type="PROSITE" id="PS51892">
    <property type="entry name" value="SUBTILASE"/>
    <property type="match status" value="1"/>
</dbReference>
<dbReference type="EMBL" id="JACRSY010000002">
    <property type="protein sequence ID" value="MBC8578293.1"/>
    <property type="molecule type" value="Genomic_DNA"/>
</dbReference>
<evidence type="ECO:0000313" key="9">
    <source>
        <dbReference type="EMBL" id="MBC8578293.1"/>
    </source>
</evidence>
<evidence type="ECO:0000313" key="10">
    <source>
        <dbReference type="Proteomes" id="UP000655830"/>
    </source>
</evidence>
<dbReference type="AlphaFoldDB" id="A0A926EDF0"/>
<dbReference type="SUPFAM" id="SSF52743">
    <property type="entry name" value="Subtilisin-like"/>
    <property type="match status" value="1"/>
</dbReference>
<dbReference type="GO" id="GO:0006508">
    <property type="term" value="P:proteolysis"/>
    <property type="evidence" value="ECO:0007669"/>
    <property type="project" value="UniProtKB-KW"/>
</dbReference>
<dbReference type="InterPro" id="IPR015500">
    <property type="entry name" value="Peptidase_S8_subtilisin-rel"/>
</dbReference>
<evidence type="ECO:0000259" key="8">
    <source>
        <dbReference type="Pfam" id="PF18425"/>
    </source>
</evidence>
<feature type="domain" description="Peptidase S8/S53" evidence="7">
    <location>
        <begin position="121"/>
        <end position="576"/>
    </location>
</feature>
<dbReference type="PIRSF" id="PIRSF037894">
    <property type="entry name" value="Subtilisin_rel_CspABC"/>
    <property type="match status" value="1"/>
</dbReference>
<dbReference type="Gene3D" id="2.60.120.1290">
    <property type="match status" value="1"/>
</dbReference>
<dbReference type="PRINTS" id="PR00723">
    <property type="entry name" value="SUBTILISIN"/>
</dbReference>
<sequence length="594" mass="65258">MNLNKMSPLLQLALIFPTYISVEAFYQITSQNILQEEWKLIVQYHRDLEELSNRMPFSYETINGRFAFITINKNLIADLSNERSIFYIELPRVMQYIAVENALTICAPQAIYTPQSYNVSGEGVIVAIMDSGIDYSHFDFRNDDGTTRVLAIWDQNLEGTPPPGFSSGAYFTKEQIDEALSQPTQEDRLTVVPSTDILGHGTAVTGVAAGNGRASGGQNQGVAPKSDILVVKMSEQFYPDGTLIGPTNADVMRGITFAISQASMFNKPVSLMIGTGLNEGAHAGYSNLEIFIDQMSVVWPINMSVGTGNEANKERHTSGTVVAGEVRDIQISIDPGEKFYTANLYKNFVDDMSFVIIAPSGEKTDILQDSINNVAYVFGNTSVLINISSAPFSARSQELIILLEGFGTEFVDPGIWRIQIIGNTIVDGRYNVWATLTDQYRRGSRFLEPDPFTTLTIPSTAHLITSIASINGRTSQILTTSGRGYTVDDRVKPDVSAPGLNVTVPQAGTEALYTTMSGSSIATAFMCGAYALFIQYGLRIRPDSYLYGEALKGLVMRYARKPSQFGTFPNQAYGYGILCISDVLDELERIYGQQ</sequence>
<dbReference type="InterPro" id="IPR000209">
    <property type="entry name" value="Peptidase_S8/S53_dom"/>
</dbReference>
<dbReference type="InterPro" id="IPR036852">
    <property type="entry name" value="Peptidase_S8/S53_dom_sf"/>
</dbReference>
<evidence type="ECO:0000256" key="5">
    <source>
        <dbReference type="PIRSR" id="PIRSR615500-1"/>
    </source>
</evidence>
<dbReference type="InterPro" id="IPR023827">
    <property type="entry name" value="Peptidase_S8_Asp-AS"/>
</dbReference>
<name>A0A926EDF0_9FIRM</name>
<dbReference type="RefSeq" id="WP_249331318.1">
    <property type="nucleotide sequence ID" value="NZ_JACRSY010000002.1"/>
</dbReference>
<keyword evidence="4 6" id="KW-0720">Serine protease</keyword>
<comment type="caution">
    <text evidence="9">The sequence shown here is derived from an EMBL/GenBank/DDBJ whole genome shotgun (WGS) entry which is preliminary data.</text>
</comment>
<dbReference type="InterPro" id="IPR017310">
    <property type="entry name" value="Pept_S8A_subtilisin_clostridia"/>
</dbReference>
<evidence type="ECO:0000259" key="7">
    <source>
        <dbReference type="Pfam" id="PF00082"/>
    </source>
</evidence>
<reference evidence="9" key="1">
    <citation type="submission" date="2020-08" db="EMBL/GenBank/DDBJ databases">
        <title>Genome public.</title>
        <authorList>
            <person name="Liu C."/>
            <person name="Sun Q."/>
        </authorList>
    </citation>
    <scope>NUCLEOTIDE SEQUENCE</scope>
    <source>
        <strain evidence="9">NSJ-12</strain>
    </source>
</reference>
<feature type="active site" description="Charge relay system" evidence="5 6">
    <location>
        <position position="200"/>
    </location>
</feature>
<dbReference type="CDD" id="cd07478">
    <property type="entry name" value="Peptidases_S8_CspA-like"/>
    <property type="match status" value="1"/>
</dbReference>
<keyword evidence="2 6" id="KW-0645">Protease</keyword>
<proteinExistence type="inferred from homology"/>
<dbReference type="Pfam" id="PF18425">
    <property type="entry name" value="CspB_prodomain"/>
    <property type="match status" value="1"/>
</dbReference>
<accession>A0A926EDF0</accession>
<keyword evidence="10" id="KW-1185">Reference proteome</keyword>